<sequence length="74" mass="8624">MIKKYRSPPVHDFANQQLTIKEFKESLKEVAHYIIWLRCFNSRLSEGERPMSQLSFGNIESTDHKGKTKQGIIS</sequence>
<name>A0ABM9ZWH0_9BACT</name>
<feature type="region of interest" description="Disordered" evidence="1">
    <location>
        <begin position="53"/>
        <end position="74"/>
    </location>
</feature>
<proteinExistence type="predicted"/>
<accession>A0ABM9ZWH0</accession>
<evidence type="ECO:0000256" key="1">
    <source>
        <dbReference type="SAM" id="MobiDB-lite"/>
    </source>
</evidence>
<evidence type="ECO:0000313" key="2">
    <source>
        <dbReference type="EMBL" id="EFB91263.1"/>
    </source>
</evidence>
<organism evidence="2 3">
    <name type="scientific">Pyramidobacter piscolens W5455</name>
    <dbReference type="NCBI Taxonomy" id="352165"/>
    <lineage>
        <taxon>Bacteria</taxon>
        <taxon>Thermotogati</taxon>
        <taxon>Synergistota</taxon>
        <taxon>Synergistia</taxon>
        <taxon>Synergistales</taxon>
        <taxon>Dethiosulfovibrionaceae</taxon>
        <taxon>Pyramidobacter</taxon>
    </lineage>
</organism>
<evidence type="ECO:0000313" key="3">
    <source>
        <dbReference type="Proteomes" id="UP000006462"/>
    </source>
</evidence>
<dbReference type="Proteomes" id="UP000006462">
    <property type="component" value="Unassembled WGS sequence"/>
</dbReference>
<keyword evidence="3" id="KW-1185">Reference proteome</keyword>
<dbReference type="EMBL" id="ADFP01000047">
    <property type="protein sequence ID" value="EFB91263.1"/>
    <property type="molecule type" value="Genomic_DNA"/>
</dbReference>
<comment type="caution">
    <text evidence="2">The sequence shown here is derived from an EMBL/GenBank/DDBJ whole genome shotgun (WGS) entry which is preliminary data.</text>
</comment>
<protein>
    <submittedName>
        <fullName evidence="2">Uncharacterized protein</fullName>
    </submittedName>
</protein>
<gene>
    <name evidence="2" type="ORF">HMPREF7215_0354</name>
</gene>
<reference evidence="2 3" key="1">
    <citation type="submission" date="2009-12" db="EMBL/GenBank/DDBJ databases">
        <authorList>
            <person name="Shrivastava S."/>
            <person name="Madupu R."/>
            <person name="Durkin A.S."/>
            <person name="Torralba M."/>
            <person name="Methe B."/>
            <person name="Sutton G.G."/>
            <person name="Strausberg R.L."/>
            <person name="Nelson K.E."/>
        </authorList>
    </citation>
    <scope>NUCLEOTIDE SEQUENCE [LARGE SCALE GENOMIC DNA]</scope>
    <source>
        <strain evidence="2 3">W5455</strain>
    </source>
</reference>